<comment type="caution">
    <text evidence="1">The sequence shown here is derived from an EMBL/GenBank/DDBJ whole genome shotgun (WGS) entry which is preliminary data.</text>
</comment>
<dbReference type="PATRIC" id="fig|1137280.3.peg.3155"/>
<keyword evidence="2" id="KW-1185">Reference proteome</keyword>
<evidence type="ECO:0000313" key="2">
    <source>
        <dbReference type="Proteomes" id="UP000035057"/>
    </source>
</evidence>
<evidence type="ECO:0000313" key="1">
    <source>
        <dbReference type="EMBL" id="KEF30162.1"/>
    </source>
</evidence>
<name>A0A072MYW9_9GAMM</name>
<sequence length="107" mass="11474">MTTQEAITMNKVIDPLVTDLHRNVHTPHKACNPLWAPMFFQPLSHPIPQPLRSFVAFEGGSAPDGRRMLSHLGLVAVNSVPAQLAADLAVVAAKDCCDLPLAFAGHA</sequence>
<accession>A0A072MYW9</accession>
<organism evidence="1 2">
    <name type="scientific">Marinobacter nitratireducens</name>
    <dbReference type="NCBI Taxonomy" id="1137280"/>
    <lineage>
        <taxon>Bacteria</taxon>
        <taxon>Pseudomonadati</taxon>
        <taxon>Pseudomonadota</taxon>
        <taxon>Gammaproteobacteria</taxon>
        <taxon>Pseudomonadales</taxon>
        <taxon>Marinobacteraceae</taxon>
        <taxon>Marinobacter</taxon>
    </lineage>
</organism>
<protein>
    <submittedName>
        <fullName evidence="1">Uncharacterized protein</fullName>
    </submittedName>
</protein>
<dbReference type="AlphaFoldDB" id="A0A072MYW9"/>
<gene>
    <name evidence="1" type="ORF">D777_03338</name>
</gene>
<dbReference type="Proteomes" id="UP000035057">
    <property type="component" value="Unassembled WGS sequence"/>
</dbReference>
<reference evidence="1 2" key="1">
    <citation type="submission" date="2012-12" db="EMBL/GenBank/DDBJ databases">
        <title>Genome assembly of Marinobacter sp. AK21.</title>
        <authorList>
            <person name="Khatri I."/>
            <person name="Kumar R."/>
            <person name="Vaidya B."/>
            <person name="Subramanian S."/>
            <person name="Pinnaka A."/>
        </authorList>
    </citation>
    <scope>NUCLEOTIDE SEQUENCE [LARGE SCALE GENOMIC DNA]</scope>
    <source>
        <strain evidence="1 2">AK21</strain>
    </source>
</reference>
<proteinExistence type="predicted"/>
<dbReference type="EMBL" id="ANIE01000009">
    <property type="protein sequence ID" value="KEF30162.1"/>
    <property type="molecule type" value="Genomic_DNA"/>
</dbReference>